<dbReference type="RefSeq" id="WP_011371835.1">
    <property type="nucleotide sequence ID" value="NC_007575.1"/>
</dbReference>
<dbReference type="KEGG" id="tdn:Suden_0199"/>
<proteinExistence type="predicted"/>
<accession>Q30U51</accession>
<dbReference type="Proteomes" id="UP000002714">
    <property type="component" value="Chromosome"/>
</dbReference>
<dbReference type="EMBL" id="CP000153">
    <property type="protein sequence ID" value="ABB43480.1"/>
    <property type="molecule type" value="Genomic_DNA"/>
</dbReference>
<dbReference type="STRING" id="326298.Suden_0199"/>
<dbReference type="HOGENOM" id="CLU_828853_0_0_7"/>
<reference evidence="1 2" key="1">
    <citation type="journal article" date="2008" name="Appl. Environ. Microbiol.">
        <title>Genome of the epsilonproteobacterial chemolithoautotroph Sulfurimonas denitrificans.</title>
        <authorList>
            <person name="Sievert S.M."/>
            <person name="Scott K.M."/>
            <person name="Klotz M.G."/>
            <person name="Chain P.S.G."/>
            <person name="Hauser L.J."/>
            <person name="Hemp J."/>
            <person name="Huegler M."/>
            <person name="Land M."/>
            <person name="Lapidus A."/>
            <person name="Larimer F.W."/>
            <person name="Lucas S."/>
            <person name="Malfatti S.A."/>
            <person name="Meyer F."/>
            <person name="Paulsen I.T."/>
            <person name="Ren Q."/>
            <person name="Simon J."/>
            <person name="Bailey K."/>
            <person name="Diaz E."/>
            <person name="Fitzpatrick K.A."/>
            <person name="Glover B."/>
            <person name="Gwatney N."/>
            <person name="Korajkic A."/>
            <person name="Long A."/>
            <person name="Mobberley J.M."/>
            <person name="Pantry S.N."/>
            <person name="Pazder G."/>
            <person name="Peterson S."/>
            <person name="Quintanilla J.D."/>
            <person name="Sprinkle R."/>
            <person name="Stephens J."/>
            <person name="Thomas P."/>
            <person name="Vaughn R."/>
            <person name="Weber M.J."/>
            <person name="Wooten L.L."/>
        </authorList>
    </citation>
    <scope>NUCLEOTIDE SEQUENCE [LARGE SCALE GENOMIC DNA]</scope>
    <source>
        <strain evidence="2">ATCC 33889 / DSM 1251</strain>
    </source>
</reference>
<name>Q30U51_SULDN</name>
<organism evidence="1 2">
    <name type="scientific">Sulfurimonas denitrificans (strain ATCC 33889 / DSM 1251)</name>
    <name type="common">Thiomicrospira denitrificans (strain ATCC 33889 / DSM 1251)</name>
    <dbReference type="NCBI Taxonomy" id="326298"/>
    <lineage>
        <taxon>Bacteria</taxon>
        <taxon>Pseudomonadati</taxon>
        <taxon>Campylobacterota</taxon>
        <taxon>Epsilonproteobacteria</taxon>
        <taxon>Campylobacterales</taxon>
        <taxon>Sulfurimonadaceae</taxon>
        <taxon>Sulfurimonas</taxon>
    </lineage>
</organism>
<evidence type="ECO:0000313" key="1">
    <source>
        <dbReference type="EMBL" id="ABB43480.1"/>
    </source>
</evidence>
<evidence type="ECO:0000313" key="2">
    <source>
        <dbReference type="Proteomes" id="UP000002714"/>
    </source>
</evidence>
<keyword evidence="2" id="KW-1185">Reference proteome</keyword>
<sequence length="340" mass="38744">MDNFASIKNQIKKSIANFNLDLSNKIILTEAATGNYVVTPAIAALAGAKYVYAFTKDSKYGSVEDVKKQTNNLLKYLNLEDRVEIITDINSLNLDEVDILTNTGFLRPIDDKIINKLNSKCVIPLMWETWEYRKSDLDIEECAKKNIKVYGTNEDDSRLRTKEYLGYMVLKFLLTLNHTPISSNILILGCNHFTLYVQKVLNQNDYNYTIINEYKNIINIDSYDAIVLLEHHNNKLLIGDSGYIKTKDIRSDVDVIHICGSVDFTNANFNYIPKVPASFGNMSYTVDNIGSNVIIELHTAGLKVATGMIEANSLNLKKSEYKDFMQNNYPAMSFKDEKYW</sequence>
<protein>
    <submittedName>
        <fullName evidence="1">Uncharacterized protein</fullName>
    </submittedName>
</protein>
<dbReference type="AlphaFoldDB" id="Q30U51"/>
<dbReference type="eggNOG" id="COG1052">
    <property type="taxonomic scope" value="Bacteria"/>
</dbReference>
<gene>
    <name evidence="1" type="ordered locus">Suden_0199</name>
</gene>
<dbReference type="OrthoDB" id="9811799at2"/>